<dbReference type="PANTHER" id="PTHR36966">
    <property type="entry name" value="REP-ASSOCIATED TYROSINE TRANSPOSASE"/>
    <property type="match status" value="1"/>
</dbReference>
<dbReference type="SUPFAM" id="SSF143422">
    <property type="entry name" value="Transposase IS200-like"/>
    <property type="match status" value="1"/>
</dbReference>
<dbReference type="AlphaFoldDB" id="A0A0N8QTT3"/>
<dbReference type="InterPro" id="IPR052715">
    <property type="entry name" value="RAYT_transposase"/>
</dbReference>
<evidence type="ECO:0000313" key="3">
    <source>
        <dbReference type="Proteomes" id="UP000050564"/>
    </source>
</evidence>
<dbReference type="EMBL" id="LJPX01000678">
    <property type="protein sequence ID" value="KPW62470.1"/>
    <property type="molecule type" value="Genomic_DNA"/>
</dbReference>
<dbReference type="PANTHER" id="PTHR36966:SF1">
    <property type="entry name" value="REP-ASSOCIATED TYROSINE TRANSPOSASE"/>
    <property type="match status" value="1"/>
</dbReference>
<dbReference type="PATRIC" id="fig|86840.3.peg.2516"/>
<evidence type="ECO:0000313" key="2">
    <source>
        <dbReference type="EMBL" id="KPW62470.1"/>
    </source>
</evidence>
<feature type="domain" description="Transposase IS200-like" evidence="1">
    <location>
        <begin position="20"/>
        <end position="134"/>
    </location>
</feature>
<dbReference type="GO" id="GO:0043565">
    <property type="term" value="F:sequence-specific DNA binding"/>
    <property type="evidence" value="ECO:0007669"/>
    <property type="project" value="TreeGrafter"/>
</dbReference>
<dbReference type="NCBIfam" id="NF047646">
    <property type="entry name" value="REP_Tyr_transpos"/>
    <property type="match status" value="1"/>
</dbReference>
<evidence type="ECO:0000259" key="1">
    <source>
        <dbReference type="SMART" id="SM01321"/>
    </source>
</evidence>
<reference evidence="2 3" key="1">
    <citation type="submission" date="2015-09" db="EMBL/GenBank/DDBJ databases">
        <title>Genome announcement of multiple Pseudomonas syringae strains.</title>
        <authorList>
            <person name="Thakur S."/>
            <person name="Wang P.W."/>
            <person name="Gong Y."/>
            <person name="Weir B.S."/>
            <person name="Guttman D.S."/>
        </authorList>
    </citation>
    <scope>NUCLEOTIDE SEQUENCE [LARGE SCALE GENOMIC DNA]</scope>
    <source>
        <strain evidence="2 3">ICMP2823</strain>
    </source>
</reference>
<gene>
    <name evidence="2" type="ORF">ALO81_04686</name>
</gene>
<dbReference type="GO" id="GO:0006313">
    <property type="term" value="P:DNA transposition"/>
    <property type="evidence" value="ECO:0007669"/>
    <property type="project" value="InterPro"/>
</dbReference>
<proteinExistence type="predicted"/>
<dbReference type="InterPro" id="IPR036515">
    <property type="entry name" value="Transposase_17_sf"/>
</dbReference>
<dbReference type="Gene3D" id="3.30.70.1290">
    <property type="entry name" value="Transposase IS200-like"/>
    <property type="match status" value="1"/>
</dbReference>
<dbReference type="InterPro" id="IPR002686">
    <property type="entry name" value="Transposase_17"/>
</dbReference>
<name>A0A0N8QTT3_PSECA</name>
<comment type="caution">
    <text evidence="2">The sequence shown here is derived from an EMBL/GenBank/DDBJ whole genome shotgun (WGS) entry which is preliminary data.</text>
</comment>
<organism evidence="2 3">
    <name type="scientific">Pseudomonas cannabina</name>
    <dbReference type="NCBI Taxonomy" id="86840"/>
    <lineage>
        <taxon>Bacteria</taxon>
        <taxon>Pseudomonadati</taxon>
        <taxon>Pseudomonadota</taxon>
        <taxon>Gammaproteobacteria</taxon>
        <taxon>Pseudomonadales</taxon>
        <taxon>Pseudomonadaceae</taxon>
        <taxon>Pseudomonas</taxon>
    </lineage>
</organism>
<accession>A0A0N8QTT3</accession>
<dbReference type="SMART" id="SM01321">
    <property type="entry name" value="Y1_Tnp"/>
    <property type="match status" value="1"/>
</dbReference>
<dbReference type="Proteomes" id="UP000050564">
    <property type="component" value="Unassembled WGS sequence"/>
</dbReference>
<protein>
    <recommendedName>
        <fullName evidence="1">Transposase IS200-like domain-containing protein</fullName>
    </recommendedName>
</protein>
<dbReference type="GO" id="GO:0004803">
    <property type="term" value="F:transposase activity"/>
    <property type="evidence" value="ECO:0007669"/>
    <property type="project" value="InterPro"/>
</dbReference>
<sequence>MMRMNERAQSHRLRSGRISSAGRIYLVTAKTFQRNPVFSDWRMGRLLVDELRQVQEQQLADSLAWVIMPDHIHWLLQLNGQSLSRVVQRVKSKSAIAINRAKCCSGPFWQSGFHDTSIRTEDSLVNYARYVVANPVRAGLVKSVRDYPLWDAIWL</sequence>
<dbReference type="Pfam" id="PF01797">
    <property type="entry name" value="Y1_Tnp"/>
    <property type="match status" value="1"/>
</dbReference>